<dbReference type="Proteomes" id="UP001396334">
    <property type="component" value="Unassembled WGS sequence"/>
</dbReference>
<sequence>MDIMVSRVWYIDNFAYVFSQSVGKAGGILLVWEKGCFCVTSMNSADRYIIVKGNWAMDNWYCGIMGVYASCILEEQSRLWVNIGAEIFAKSLPWFVRGDFNMITKIEKRGGGSSFSRGMSEFCEFIDRNALFDVPLLGNKFTWFGHGN</sequence>
<accession>A0ABR1ZVM7</accession>
<proteinExistence type="predicted"/>
<keyword evidence="2" id="KW-1185">Reference proteome</keyword>
<organism evidence="1 2">
    <name type="scientific">Hibiscus sabdariffa</name>
    <name type="common">roselle</name>
    <dbReference type="NCBI Taxonomy" id="183260"/>
    <lineage>
        <taxon>Eukaryota</taxon>
        <taxon>Viridiplantae</taxon>
        <taxon>Streptophyta</taxon>
        <taxon>Embryophyta</taxon>
        <taxon>Tracheophyta</taxon>
        <taxon>Spermatophyta</taxon>
        <taxon>Magnoliopsida</taxon>
        <taxon>eudicotyledons</taxon>
        <taxon>Gunneridae</taxon>
        <taxon>Pentapetalae</taxon>
        <taxon>rosids</taxon>
        <taxon>malvids</taxon>
        <taxon>Malvales</taxon>
        <taxon>Malvaceae</taxon>
        <taxon>Malvoideae</taxon>
        <taxon>Hibiscus</taxon>
    </lineage>
</organism>
<dbReference type="InterPro" id="IPR036691">
    <property type="entry name" value="Endo/exonu/phosph_ase_sf"/>
</dbReference>
<reference evidence="1 2" key="1">
    <citation type="journal article" date="2024" name="G3 (Bethesda)">
        <title>Genome assembly of Hibiscus sabdariffa L. provides insights into metabolisms of medicinal natural products.</title>
        <authorList>
            <person name="Kim T."/>
        </authorList>
    </citation>
    <scope>NUCLEOTIDE SEQUENCE [LARGE SCALE GENOMIC DNA]</scope>
    <source>
        <strain evidence="1">TK-2024</strain>
        <tissue evidence="1">Old leaves</tissue>
    </source>
</reference>
<dbReference type="EMBL" id="JBBPBN010000540">
    <property type="protein sequence ID" value="KAK8484769.1"/>
    <property type="molecule type" value="Genomic_DNA"/>
</dbReference>
<evidence type="ECO:0000313" key="1">
    <source>
        <dbReference type="EMBL" id="KAK8484769.1"/>
    </source>
</evidence>
<comment type="caution">
    <text evidence="1">The sequence shown here is derived from an EMBL/GenBank/DDBJ whole genome shotgun (WGS) entry which is preliminary data.</text>
</comment>
<dbReference type="SUPFAM" id="SSF56219">
    <property type="entry name" value="DNase I-like"/>
    <property type="match status" value="1"/>
</dbReference>
<dbReference type="Gene3D" id="3.60.10.10">
    <property type="entry name" value="Endonuclease/exonuclease/phosphatase"/>
    <property type="match status" value="1"/>
</dbReference>
<protein>
    <submittedName>
        <fullName evidence="1">Uncharacterized protein</fullName>
    </submittedName>
</protein>
<gene>
    <name evidence="1" type="ORF">V6N11_048064</name>
</gene>
<name>A0ABR1ZVM7_9ROSI</name>
<evidence type="ECO:0000313" key="2">
    <source>
        <dbReference type="Proteomes" id="UP001396334"/>
    </source>
</evidence>